<protein>
    <recommendedName>
        <fullName evidence="5">VCBS repeat-containing protein</fullName>
    </recommendedName>
</protein>
<dbReference type="PANTHER" id="PTHR16317:SF1">
    <property type="entry name" value="KICSTOR COMPLEX PROTEIN ITFG2"/>
    <property type="match status" value="1"/>
</dbReference>
<dbReference type="Gene3D" id="2.130.10.130">
    <property type="entry name" value="Integrin alpha, N-terminal"/>
    <property type="match status" value="1"/>
</dbReference>
<dbReference type="AlphaFoldDB" id="A0A1F7RRX4"/>
<keyword evidence="1 2" id="KW-0732">Signal</keyword>
<sequence>MKKFAFLAVLFIFISCASPKGIILPPEPVILPSFDTKPSSIKNPEPETQVPEKQRLFFSCEEKTKSIFNSSGFEVLPFIRTISYDIDNDGTEELIAGSKDGFLRLYKRSVINDTPGWTLIEKYFDGIKAGAFSAPAVGDIDNDGRPEIILGTGGFSSESGKVIFYKNTGPLNKPLWEKLNLPQINVGNDATPALFDIDNDGRLDIIVGNSAGNLFLFRNRSKKNTLSFIKDPRFFKGLTFGMYVAPSVTAQGNKIILIAGNSMGKLYILERTKARNSSWHKDSLNISLSSFASPAFIKTGQSKIKDLLVSDGNGQLYYFKNKNNNYRVWGKSSIFFSERIFPGPACAPAISEINGGSFMIVGNINGELKLFENKPSPKRLPWVERPDFFRGIKLSSFSRGIITEWNGKYLLITGQQDGLIKAFLNSGSFEKPLWIEQKQFFRGIPKIMHASPTAFDIDGDGKWELITGDVDGFVRGYRYKITLDGKPVWEMIKNSFANVKVDRYSVPSFFKDNNKVYLFVGQETGRIVTFSAEISQSGPLIFDKEDYLAGIKVNNHSSPSAFLKDGLIEVSVGDYDGNLKHFTCKENTE</sequence>
<dbReference type="InterPro" id="IPR013517">
    <property type="entry name" value="FG-GAP"/>
</dbReference>
<evidence type="ECO:0000313" key="4">
    <source>
        <dbReference type="Proteomes" id="UP000178435"/>
    </source>
</evidence>
<evidence type="ECO:0000256" key="1">
    <source>
        <dbReference type="ARBA" id="ARBA00022729"/>
    </source>
</evidence>
<evidence type="ECO:0000313" key="3">
    <source>
        <dbReference type="EMBL" id="OGL44299.1"/>
    </source>
</evidence>
<dbReference type="EMBL" id="MGDF01000150">
    <property type="protein sequence ID" value="OGL44299.1"/>
    <property type="molecule type" value="Genomic_DNA"/>
</dbReference>
<dbReference type="InterPro" id="IPR028994">
    <property type="entry name" value="Integrin_alpha_N"/>
</dbReference>
<organism evidence="3 4">
    <name type="scientific">Candidatus Schekmanbacteria bacterium RBG_16_38_11</name>
    <dbReference type="NCBI Taxonomy" id="1817880"/>
    <lineage>
        <taxon>Bacteria</taxon>
        <taxon>Candidatus Schekmaniibacteriota</taxon>
    </lineage>
</organism>
<gene>
    <name evidence="3" type="ORF">A2149_05905</name>
</gene>
<accession>A0A1F7RRX4</accession>
<feature type="chain" id="PRO_5009532247" description="VCBS repeat-containing protein" evidence="2">
    <location>
        <begin position="18"/>
        <end position="589"/>
    </location>
</feature>
<dbReference type="InterPro" id="IPR031793">
    <property type="entry name" value="KICSTOR_ITFG2"/>
</dbReference>
<evidence type="ECO:0008006" key="5">
    <source>
        <dbReference type="Google" id="ProtNLM"/>
    </source>
</evidence>
<dbReference type="GO" id="GO:0032006">
    <property type="term" value="P:regulation of TOR signaling"/>
    <property type="evidence" value="ECO:0007669"/>
    <property type="project" value="TreeGrafter"/>
</dbReference>
<dbReference type="PANTHER" id="PTHR16317">
    <property type="entry name" value="INTEGRIN ALPHA REPEAT DOMAIN-CONTAINING"/>
    <property type="match status" value="1"/>
</dbReference>
<evidence type="ECO:0000256" key="2">
    <source>
        <dbReference type="SAM" id="SignalP"/>
    </source>
</evidence>
<dbReference type="PROSITE" id="PS51257">
    <property type="entry name" value="PROKAR_LIPOPROTEIN"/>
    <property type="match status" value="1"/>
</dbReference>
<dbReference type="Proteomes" id="UP000178435">
    <property type="component" value="Unassembled WGS sequence"/>
</dbReference>
<feature type="signal peptide" evidence="2">
    <location>
        <begin position="1"/>
        <end position="17"/>
    </location>
</feature>
<dbReference type="SUPFAM" id="SSF69318">
    <property type="entry name" value="Integrin alpha N-terminal domain"/>
    <property type="match status" value="1"/>
</dbReference>
<dbReference type="Pfam" id="PF13517">
    <property type="entry name" value="FG-GAP_3"/>
    <property type="match status" value="1"/>
</dbReference>
<reference evidence="3 4" key="1">
    <citation type="journal article" date="2016" name="Nat. Commun.">
        <title>Thousands of microbial genomes shed light on interconnected biogeochemical processes in an aquifer system.</title>
        <authorList>
            <person name="Anantharaman K."/>
            <person name="Brown C.T."/>
            <person name="Hug L.A."/>
            <person name="Sharon I."/>
            <person name="Castelle C.J."/>
            <person name="Probst A.J."/>
            <person name="Thomas B.C."/>
            <person name="Singh A."/>
            <person name="Wilkins M.J."/>
            <person name="Karaoz U."/>
            <person name="Brodie E.L."/>
            <person name="Williams K.H."/>
            <person name="Hubbard S.S."/>
            <person name="Banfield J.F."/>
        </authorList>
    </citation>
    <scope>NUCLEOTIDE SEQUENCE [LARGE SCALE GENOMIC DNA]</scope>
</reference>
<comment type="caution">
    <text evidence="3">The sequence shown here is derived from an EMBL/GenBank/DDBJ whole genome shotgun (WGS) entry which is preliminary data.</text>
</comment>
<name>A0A1F7RRX4_9BACT</name>
<proteinExistence type="predicted"/>